<accession>A0A6J4U214</accession>
<feature type="region of interest" description="Disordered" evidence="1">
    <location>
        <begin position="300"/>
        <end position="335"/>
    </location>
</feature>
<evidence type="ECO:0008006" key="3">
    <source>
        <dbReference type="Google" id="ProtNLM"/>
    </source>
</evidence>
<proteinExistence type="predicted"/>
<sequence>MPRAKGQRFGAFGTLRSFVSVVREMSFDDVRDEMETKPRLLVIAPDEDAARALGDALGGDRASGTVVARALGGEPGDLMNYDAVVVHDPDDTGAVSSLRRRFSTEDGQAPVFNFPGDGAADRSALDSLRATLVSRLPERAPALGRAFPAFRAAATKAVIDETAKANAQFALVSNIPSIVPVIGSLASAGADTLVLTKNQLMLLFKIAGIHGRDLHDQWGIMREMAGVVGAGMLWRTLAREAASFIPLAGGTIPKVAIAYAGTVTAGRAADFYYRFGDSPSKDQVSGYYQQAVEAVKKLPLPLPGLDGGAKTDEAATEPTRPVEGVPNEAVAEERR</sequence>
<dbReference type="AlphaFoldDB" id="A0A6J4U214"/>
<gene>
    <name evidence="2" type="ORF">AVDCRST_MAG73-1639</name>
</gene>
<organism evidence="2">
    <name type="scientific">uncultured Thermomicrobiales bacterium</name>
    <dbReference type="NCBI Taxonomy" id="1645740"/>
    <lineage>
        <taxon>Bacteria</taxon>
        <taxon>Pseudomonadati</taxon>
        <taxon>Thermomicrobiota</taxon>
        <taxon>Thermomicrobia</taxon>
        <taxon>Thermomicrobiales</taxon>
        <taxon>environmental samples</taxon>
    </lineage>
</organism>
<dbReference type="EMBL" id="CADCWE010000099">
    <property type="protein sequence ID" value="CAA9538292.1"/>
    <property type="molecule type" value="Genomic_DNA"/>
</dbReference>
<reference evidence="2" key="1">
    <citation type="submission" date="2020-02" db="EMBL/GenBank/DDBJ databases">
        <authorList>
            <person name="Meier V. D."/>
        </authorList>
    </citation>
    <scope>NUCLEOTIDE SEQUENCE</scope>
    <source>
        <strain evidence="2">AVDCRST_MAG73</strain>
    </source>
</reference>
<name>A0A6J4U214_9BACT</name>
<evidence type="ECO:0000313" key="2">
    <source>
        <dbReference type="EMBL" id="CAA9538292.1"/>
    </source>
</evidence>
<protein>
    <recommendedName>
        <fullName evidence="3">DUF697 domain-containing protein</fullName>
    </recommendedName>
</protein>
<evidence type="ECO:0000256" key="1">
    <source>
        <dbReference type="SAM" id="MobiDB-lite"/>
    </source>
</evidence>